<accession>A0AAU8AK60</accession>
<dbReference type="InterPro" id="IPR011051">
    <property type="entry name" value="RmlC_Cupin_sf"/>
</dbReference>
<dbReference type="PANTHER" id="PTHR46797:SF1">
    <property type="entry name" value="METHYLPHOSPHONATE SYNTHASE"/>
    <property type="match status" value="1"/>
</dbReference>
<dbReference type="InterPro" id="IPR013096">
    <property type="entry name" value="Cupin_2"/>
</dbReference>
<dbReference type="InterPro" id="IPR001387">
    <property type="entry name" value="Cro/C1-type_HTH"/>
</dbReference>
<gene>
    <name evidence="4" type="ORF">PVT71_19965</name>
</gene>
<dbReference type="InterPro" id="IPR010982">
    <property type="entry name" value="Lambda_DNA-bd_dom_sf"/>
</dbReference>
<protein>
    <submittedName>
        <fullName evidence="4">XRE family transcriptional regulator</fullName>
    </submittedName>
</protein>
<dbReference type="Pfam" id="PF01381">
    <property type="entry name" value="HTH_3"/>
    <property type="match status" value="1"/>
</dbReference>
<organism evidence="4">
    <name type="scientific">Alloyangia sp. H15</name>
    <dbReference type="NCBI Taxonomy" id="3029062"/>
    <lineage>
        <taxon>Bacteria</taxon>
        <taxon>Pseudomonadati</taxon>
        <taxon>Pseudomonadota</taxon>
        <taxon>Alphaproteobacteria</taxon>
        <taxon>Rhodobacterales</taxon>
        <taxon>Roseobacteraceae</taxon>
        <taxon>Alloyangia</taxon>
    </lineage>
</organism>
<dbReference type="SMART" id="SM00530">
    <property type="entry name" value="HTH_XRE"/>
    <property type="match status" value="1"/>
</dbReference>
<dbReference type="AlphaFoldDB" id="A0AAU8AK60"/>
<evidence type="ECO:0000313" key="4">
    <source>
        <dbReference type="EMBL" id="XCC95367.1"/>
    </source>
</evidence>
<dbReference type="GO" id="GO:0005829">
    <property type="term" value="C:cytosol"/>
    <property type="evidence" value="ECO:0007669"/>
    <property type="project" value="TreeGrafter"/>
</dbReference>
<dbReference type="CDD" id="cd02209">
    <property type="entry name" value="cupin_XRE_C"/>
    <property type="match status" value="1"/>
</dbReference>
<evidence type="ECO:0000256" key="2">
    <source>
        <dbReference type="SAM" id="MobiDB-lite"/>
    </source>
</evidence>
<dbReference type="Gene3D" id="2.60.120.10">
    <property type="entry name" value="Jelly Rolls"/>
    <property type="match status" value="1"/>
</dbReference>
<keyword evidence="1" id="KW-0238">DNA-binding</keyword>
<sequence length="233" mass="26077">MKDTMVKTRTTQAAQSATRLSRETREVEDDLLNAAVLQIGDRLRNARRAQKKTLSEVAEKSGMSESSLSRIERGSTALSVTTLLQLCKILNVGLDDLMSDSRPAEPSRVQITRSGDQEHEFAATGYNWLLLGGKEPLNDFKVFHLIFPEDEVMRTLVSHEGQEYCYVLDGVIDFYIGQDVHRLHKGDSIMLDSSLPHRAERKGELAAHMLMVICAAGQDHEPSDWWSLPPVGQ</sequence>
<feature type="domain" description="HTH cro/C1-type" evidence="3">
    <location>
        <begin position="43"/>
        <end position="97"/>
    </location>
</feature>
<evidence type="ECO:0000256" key="1">
    <source>
        <dbReference type="ARBA" id="ARBA00023125"/>
    </source>
</evidence>
<dbReference type="InterPro" id="IPR050807">
    <property type="entry name" value="TransReg_Diox_bact_type"/>
</dbReference>
<dbReference type="RefSeq" id="WP_353474209.1">
    <property type="nucleotide sequence ID" value="NZ_CP123385.1"/>
</dbReference>
<proteinExistence type="predicted"/>
<dbReference type="CDD" id="cd00093">
    <property type="entry name" value="HTH_XRE"/>
    <property type="match status" value="1"/>
</dbReference>
<dbReference type="SUPFAM" id="SSF47413">
    <property type="entry name" value="lambda repressor-like DNA-binding domains"/>
    <property type="match status" value="1"/>
</dbReference>
<dbReference type="Pfam" id="PF07883">
    <property type="entry name" value="Cupin_2"/>
    <property type="match status" value="1"/>
</dbReference>
<dbReference type="EMBL" id="CP123385">
    <property type="protein sequence ID" value="XCC95367.1"/>
    <property type="molecule type" value="Genomic_DNA"/>
</dbReference>
<reference evidence="4" key="1">
    <citation type="submission" date="2023-02" db="EMBL/GenBank/DDBJ databases">
        <title>Description and genomic characterization of Salipiger bruguierae sp. nov., isolated from the sediment of mangrove plant Bruguiera sexangula.</title>
        <authorList>
            <person name="Long M."/>
        </authorList>
    </citation>
    <scope>NUCLEOTIDE SEQUENCE</scope>
    <source>
        <strain evidence="4">H15</strain>
    </source>
</reference>
<dbReference type="InterPro" id="IPR014710">
    <property type="entry name" value="RmlC-like_jellyroll"/>
</dbReference>
<feature type="compositionally biased region" description="Low complexity" evidence="2">
    <location>
        <begin position="8"/>
        <end position="19"/>
    </location>
</feature>
<evidence type="ECO:0000259" key="3">
    <source>
        <dbReference type="PROSITE" id="PS50943"/>
    </source>
</evidence>
<dbReference type="GO" id="GO:0003700">
    <property type="term" value="F:DNA-binding transcription factor activity"/>
    <property type="evidence" value="ECO:0007669"/>
    <property type="project" value="TreeGrafter"/>
</dbReference>
<dbReference type="PROSITE" id="PS50943">
    <property type="entry name" value="HTH_CROC1"/>
    <property type="match status" value="1"/>
</dbReference>
<feature type="region of interest" description="Disordered" evidence="2">
    <location>
        <begin position="1"/>
        <end position="23"/>
    </location>
</feature>
<dbReference type="SUPFAM" id="SSF51182">
    <property type="entry name" value="RmlC-like cupins"/>
    <property type="match status" value="1"/>
</dbReference>
<dbReference type="Gene3D" id="1.10.260.40">
    <property type="entry name" value="lambda repressor-like DNA-binding domains"/>
    <property type="match status" value="1"/>
</dbReference>
<name>A0AAU8AK60_9RHOB</name>
<dbReference type="PANTHER" id="PTHR46797">
    <property type="entry name" value="HTH-TYPE TRANSCRIPTIONAL REGULATOR"/>
    <property type="match status" value="1"/>
</dbReference>
<dbReference type="GO" id="GO:0003677">
    <property type="term" value="F:DNA binding"/>
    <property type="evidence" value="ECO:0007669"/>
    <property type="project" value="UniProtKB-KW"/>
</dbReference>